<sequence length="66" mass="7499">MAQHVQYSIYDIALNRSIIGLEMWKRCKLMAREMDACEPEVMHGVGSQVCASEHNRALDHGELDPI</sequence>
<proteinExistence type="predicted"/>
<gene>
    <name evidence="1" type="ORF">MAGMO_0050</name>
</gene>
<evidence type="ECO:0000313" key="1">
    <source>
        <dbReference type="EMBL" id="CRH04266.1"/>
    </source>
</evidence>
<accession>A0A1S7LEP4</accession>
<dbReference type="EMBL" id="LO017727">
    <property type="protein sequence ID" value="CRH04266.1"/>
    <property type="molecule type" value="Genomic_DNA"/>
</dbReference>
<reference evidence="1" key="1">
    <citation type="submission" date="2015-04" db="EMBL/GenBank/DDBJ databases">
        <authorList>
            <person name="Syromyatnikov M.Y."/>
            <person name="Popov V.N."/>
        </authorList>
    </citation>
    <scope>NUCLEOTIDE SEQUENCE</scope>
    <source>
        <strain evidence="1">MO-1</strain>
    </source>
</reference>
<organism evidence="1">
    <name type="scientific">Magnetococcus massalia (strain MO-1)</name>
    <dbReference type="NCBI Taxonomy" id="451514"/>
    <lineage>
        <taxon>Bacteria</taxon>
        <taxon>Pseudomonadati</taxon>
        <taxon>Pseudomonadota</taxon>
        <taxon>Magnetococcia</taxon>
        <taxon>Magnetococcales</taxon>
        <taxon>Magnetococcaceae</taxon>
        <taxon>Magnetococcus</taxon>
    </lineage>
</organism>
<dbReference type="AlphaFoldDB" id="A0A1S7LEP4"/>
<protein>
    <submittedName>
        <fullName evidence="1">Uncharacterized protein</fullName>
    </submittedName>
</protein>
<name>A0A1S7LEP4_MAGMO</name>